<evidence type="ECO:0000313" key="2">
    <source>
        <dbReference type="EMBL" id="KGF45764.1"/>
    </source>
</evidence>
<proteinExistence type="predicted"/>
<dbReference type="OrthoDB" id="9802649at2"/>
<organism evidence="2 3">
    <name type="scientific">Prevotella bivia DNF00320</name>
    <dbReference type="NCBI Taxonomy" id="1401068"/>
    <lineage>
        <taxon>Bacteria</taxon>
        <taxon>Pseudomonadati</taxon>
        <taxon>Bacteroidota</taxon>
        <taxon>Bacteroidia</taxon>
        <taxon>Bacteroidales</taxon>
        <taxon>Prevotellaceae</taxon>
        <taxon>Prevotella</taxon>
    </lineage>
</organism>
<dbReference type="Pfam" id="PF00535">
    <property type="entry name" value="Glycos_transf_2"/>
    <property type="match status" value="1"/>
</dbReference>
<feature type="domain" description="Glycosyltransferase 2-like" evidence="1">
    <location>
        <begin position="6"/>
        <end position="116"/>
    </location>
</feature>
<accession>A0A096CKF1</accession>
<protein>
    <submittedName>
        <fullName evidence="2">Glycosyl transferase family 2</fullName>
    </submittedName>
</protein>
<comment type="caution">
    <text evidence="2">The sequence shown here is derived from an EMBL/GenBank/DDBJ whole genome shotgun (WGS) entry which is preliminary data.</text>
</comment>
<dbReference type="SUPFAM" id="SSF53448">
    <property type="entry name" value="Nucleotide-diphospho-sugar transferases"/>
    <property type="match status" value="1"/>
</dbReference>
<dbReference type="AlphaFoldDB" id="A0A096CKF1"/>
<dbReference type="GO" id="GO:0016758">
    <property type="term" value="F:hexosyltransferase activity"/>
    <property type="evidence" value="ECO:0007669"/>
    <property type="project" value="UniProtKB-ARBA"/>
</dbReference>
<gene>
    <name evidence="2" type="ORF">HMPREF0647_01230</name>
</gene>
<dbReference type="RefSeq" id="WP_036865882.1">
    <property type="nucleotide sequence ID" value="NZ_JRNQ01000004.1"/>
</dbReference>
<sequence length="326" mass="37700">MSATVSIVICTYNGAKYLREQLDSIFAQTYPLYEVIVQDDGSSDETWKILQEYVNMFPQMRTFHNMGAHGVNANFLSAMQRATGEYIAIADQDDIWEKDKIASQMEAIGNKLLCSGHSRPFSTDGSFAHFDNRPRNVSIFRMLFLCLPGHTLLFKRELLAMLPPLHHPFYRISLYDAALSITASAQNSIVFIDKILVNFRRHAEASTYTDYSKSLPSWRNALTELVWGLKHYHETREVAIPIYEGKLALLNYFKDIKTQDFIDAKRMMLLECKSDIISLIHLQYLFMKHAKQLFHTSNGGITKQIRAILYPFMQLYMYHDALLRKK</sequence>
<dbReference type="PANTHER" id="PTHR22916">
    <property type="entry name" value="GLYCOSYLTRANSFERASE"/>
    <property type="match status" value="1"/>
</dbReference>
<reference evidence="2 3" key="1">
    <citation type="submission" date="2014-07" db="EMBL/GenBank/DDBJ databases">
        <authorList>
            <person name="McCorrison J."/>
            <person name="Sanka R."/>
            <person name="Torralba M."/>
            <person name="Gillis M."/>
            <person name="Haft D.H."/>
            <person name="Methe B."/>
            <person name="Sutton G."/>
            <person name="Nelson K.E."/>
        </authorList>
    </citation>
    <scope>NUCLEOTIDE SEQUENCE [LARGE SCALE GENOMIC DNA]</scope>
    <source>
        <strain evidence="2 3">DNF00320</strain>
    </source>
</reference>
<dbReference type="InterPro" id="IPR029044">
    <property type="entry name" value="Nucleotide-diphossugar_trans"/>
</dbReference>
<dbReference type="EMBL" id="JRNQ01000004">
    <property type="protein sequence ID" value="KGF45764.1"/>
    <property type="molecule type" value="Genomic_DNA"/>
</dbReference>
<evidence type="ECO:0000313" key="3">
    <source>
        <dbReference type="Proteomes" id="UP000029525"/>
    </source>
</evidence>
<name>A0A096CKF1_9BACT</name>
<evidence type="ECO:0000259" key="1">
    <source>
        <dbReference type="Pfam" id="PF00535"/>
    </source>
</evidence>
<keyword evidence="2" id="KW-0808">Transferase</keyword>
<dbReference type="PANTHER" id="PTHR22916:SF3">
    <property type="entry name" value="UDP-GLCNAC:BETAGAL BETA-1,3-N-ACETYLGLUCOSAMINYLTRANSFERASE-LIKE PROTEIN 1"/>
    <property type="match status" value="1"/>
</dbReference>
<dbReference type="InterPro" id="IPR001173">
    <property type="entry name" value="Glyco_trans_2-like"/>
</dbReference>
<dbReference type="Proteomes" id="UP000029525">
    <property type="component" value="Unassembled WGS sequence"/>
</dbReference>
<dbReference type="Gene3D" id="3.90.550.10">
    <property type="entry name" value="Spore Coat Polysaccharide Biosynthesis Protein SpsA, Chain A"/>
    <property type="match status" value="1"/>
</dbReference>